<reference evidence="1 2" key="2">
    <citation type="submission" date="2018-03" db="EMBL/GenBank/DDBJ databases">
        <authorList>
            <person name="Keele B.F."/>
        </authorList>
    </citation>
    <scope>NUCLEOTIDE SEQUENCE [LARGE SCALE GENOMIC DNA]</scope>
    <source>
        <strain evidence="1 2">CCALA 016</strain>
    </source>
</reference>
<dbReference type="RefSeq" id="WP_106456493.1">
    <property type="nucleotide sequence ID" value="NZ_PXOH01000007.1"/>
</dbReference>
<organism evidence="1 2">
    <name type="scientific">Aphanothece hegewaldii CCALA 016</name>
    <dbReference type="NCBI Taxonomy" id="2107694"/>
    <lineage>
        <taxon>Bacteria</taxon>
        <taxon>Bacillati</taxon>
        <taxon>Cyanobacteriota</taxon>
        <taxon>Cyanophyceae</taxon>
        <taxon>Oscillatoriophycideae</taxon>
        <taxon>Chroococcales</taxon>
        <taxon>Aphanothecaceae</taxon>
        <taxon>Aphanothece</taxon>
    </lineage>
</organism>
<sequence length="82" mass="9508">MEITRRQEQEPTPEELKKLENLKQMIERAVADGVIDGAEIEAIKHEIFRSSKGSAEQLYRELELYNTLIIQKLQSDDLEYGS</sequence>
<dbReference type="AlphaFoldDB" id="A0A2T1LZ26"/>
<evidence type="ECO:0000313" key="1">
    <source>
        <dbReference type="EMBL" id="PSF37628.1"/>
    </source>
</evidence>
<reference evidence="1 2" key="1">
    <citation type="submission" date="2018-03" db="EMBL/GenBank/DDBJ databases">
        <title>The ancient ancestry and fast evolution of plastids.</title>
        <authorList>
            <person name="Moore K.R."/>
            <person name="Magnabosco C."/>
            <person name="Momper L."/>
            <person name="Gold D.A."/>
            <person name="Bosak T."/>
            <person name="Fournier G.P."/>
        </authorList>
    </citation>
    <scope>NUCLEOTIDE SEQUENCE [LARGE SCALE GENOMIC DNA]</scope>
    <source>
        <strain evidence="1 2">CCALA 016</strain>
    </source>
</reference>
<evidence type="ECO:0000313" key="2">
    <source>
        <dbReference type="Proteomes" id="UP000239001"/>
    </source>
</evidence>
<dbReference type="OrthoDB" id="467824at2"/>
<protein>
    <submittedName>
        <fullName evidence="1">Uncharacterized protein</fullName>
    </submittedName>
</protein>
<gene>
    <name evidence="1" type="ORF">C7H19_08725</name>
</gene>
<comment type="caution">
    <text evidence="1">The sequence shown here is derived from an EMBL/GenBank/DDBJ whole genome shotgun (WGS) entry which is preliminary data.</text>
</comment>
<proteinExistence type="predicted"/>
<dbReference type="Proteomes" id="UP000239001">
    <property type="component" value="Unassembled WGS sequence"/>
</dbReference>
<accession>A0A2T1LZ26</accession>
<dbReference type="EMBL" id="PXOH01000007">
    <property type="protein sequence ID" value="PSF37628.1"/>
    <property type="molecule type" value="Genomic_DNA"/>
</dbReference>
<keyword evidence="2" id="KW-1185">Reference proteome</keyword>
<name>A0A2T1LZ26_9CHRO</name>